<evidence type="ECO:0000256" key="1">
    <source>
        <dbReference type="ARBA" id="ARBA00001946"/>
    </source>
</evidence>
<evidence type="ECO:0000256" key="7">
    <source>
        <dbReference type="ARBA" id="ARBA00022741"/>
    </source>
</evidence>
<dbReference type="PANTHER" id="PTHR28213:SF1">
    <property type="entry name" value="IMP-SPECIFIC 5'-NUCLEOTIDASE 1"/>
    <property type="match status" value="1"/>
</dbReference>
<dbReference type="GO" id="GO:0000287">
    <property type="term" value="F:magnesium ion binding"/>
    <property type="evidence" value="ECO:0007669"/>
    <property type="project" value="InterPro"/>
</dbReference>
<dbReference type="RefSeq" id="XP_011132540.1">
    <property type="nucleotide sequence ID" value="XM_011134238.1"/>
</dbReference>
<dbReference type="InterPro" id="IPR023214">
    <property type="entry name" value="HAD_sf"/>
</dbReference>
<dbReference type="GO" id="GO:0009117">
    <property type="term" value="P:nucleotide metabolic process"/>
    <property type="evidence" value="ECO:0007669"/>
    <property type="project" value="UniProtKB-KW"/>
</dbReference>
<dbReference type="OMA" id="WGVLACQ"/>
<dbReference type="eggNOG" id="ENOG502QR24">
    <property type="taxonomic scope" value="Eukaryota"/>
</dbReference>
<keyword evidence="11" id="KW-0546">Nucleotide metabolism</keyword>
<gene>
    <name evidence="13" type="ORF">GNI_140070</name>
</gene>
<dbReference type="GO" id="GO:0005524">
    <property type="term" value="F:ATP binding"/>
    <property type="evidence" value="ECO:0007669"/>
    <property type="project" value="UniProtKB-KW"/>
</dbReference>
<evidence type="ECO:0000313" key="14">
    <source>
        <dbReference type="Proteomes" id="UP000019763"/>
    </source>
</evidence>
<comment type="catalytic activity">
    <reaction evidence="12">
        <text>IMP + H2O = inosine + phosphate</text>
        <dbReference type="Rhea" id="RHEA:27718"/>
        <dbReference type="ChEBI" id="CHEBI:15377"/>
        <dbReference type="ChEBI" id="CHEBI:17596"/>
        <dbReference type="ChEBI" id="CHEBI:43474"/>
        <dbReference type="ChEBI" id="CHEBI:58053"/>
        <dbReference type="EC" id="3.1.3.99"/>
    </reaction>
</comment>
<evidence type="ECO:0000256" key="9">
    <source>
        <dbReference type="ARBA" id="ARBA00022840"/>
    </source>
</evidence>
<dbReference type="GO" id="GO:0071590">
    <property type="term" value="P:nicotinamide riboside biosynthetic process"/>
    <property type="evidence" value="ECO:0007669"/>
    <property type="project" value="TreeGrafter"/>
</dbReference>
<dbReference type="EC" id="3.1.3.99" evidence="4"/>
<evidence type="ECO:0000256" key="6">
    <source>
        <dbReference type="ARBA" id="ARBA00022723"/>
    </source>
</evidence>
<keyword evidence="9" id="KW-0067">ATP-binding</keyword>
<evidence type="ECO:0000256" key="5">
    <source>
        <dbReference type="ARBA" id="ARBA00015544"/>
    </source>
</evidence>
<keyword evidence="8" id="KW-0378">Hydrolase</keyword>
<dbReference type="AlphaFoldDB" id="A0A023B0E5"/>
<dbReference type="EMBL" id="AFNH02001036">
    <property type="protein sequence ID" value="EZG45213.1"/>
    <property type="molecule type" value="Genomic_DNA"/>
</dbReference>
<dbReference type="Pfam" id="PF06437">
    <property type="entry name" value="ISN1"/>
    <property type="match status" value="1"/>
</dbReference>
<dbReference type="PANTHER" id="PTHR28213">
    <property type="entry name" value="IMP-SPECIFIC 5'-NUCLEOTIDASE 1"/>
    <property type="match status" value="1"/>
</dbReference>
<evidence type="ECO:0000256" key="12">
    <source>
        <dbReference type="ARBA" id="ARBA00047413"/>
    </source>
</evidence>
<evidence type="ECO:0000256" key="8">
    <source>
        <dbReference type="ARBA" id="ARBA00022801"/>
    </source>
</evidence>
<keyword evidence="6" id="KW-0479">Metal-binding</keyword>
<comment type="cofactor">
    <cofactor evidence="1">
        <name>Mg(2+)</name>
        <dbReference type="ChEBI" id="CHEBI:18420"/>
    </cofactor>
</comment>
<dbReference type="Proteomes" id="UP000019763">
    <property type="component" value="Unassembled WGS sequence"/>
</dbReference>
<protein>
    <recommendedName>
        <fullName evidence="5">IMP-specific 5'-nucleotidase 1</fullName>
        <ecNumber evidence="4">3.1.3.99</ecNumber>
    </recommendedName>
</protein>
<dbReference type="InterPro" id="IPR036412">
    <property type="entry name" value="HAD-like_sf"/>
</dbReference>
<dbReference type="VEuPathDB" id="CryptoDB:GNI_140070"/>
<name>A0A023B0E5_GRENI</name>
<keyword evidence="7" id="KW-0547">Nucleotide-binding</keyword>
<dbReference type="OrthoDB" id="185373at2759"/>
<dbReference type="SUPFAM" id="SSF56784">
    <property type="entry name" value="HAD-like"/>
    <property type="match status" value="1"/>
</dbReference>
<dbReference type="Gene3D" id="3.40.50.1000">
    <property type="entry name" value="HAD superfamily/HAD-like"/>
    <property type="match status" value="1"/>
</dbReference>
<comment type="caution">
    <text evidence="13">The sequence shown here is derived from an EMBL/GenBank/DDBJ whole genome shotgun (WGS) entry which is preliminary data.</text>
</comment>
<dbReference type="InterPro" id="IPR009453">
    <property type="entry name" value="ISN1"/>
</dbReference>
<evidence type="ECO:0000256" key="4">
    <source>
        <dbReference type="ARBA" id="ARBA00012894"/>
    </source>
</evidence>
<evidence type="ECO:0000256" key="2">
    <source>
        <dbReference type="ARBA" id="ARBA00005307"/>
    </source>
</evidence>
<sequence length="394" mass="44114">MEIMEKALLDHFKNPKLSPLNRRLGPIRLFTHLPVHEAFKKYDQKYRITKRRHIPPSIHECRQTFNLAQVLVSAPGLKLVTFDGDETLYPDGHNFEDGELSNLIIHILKTDCHVALVTAAGYGQDPSPYLNRLGRLIPDIVFATSRDTKMRTRFWVFGGESNYLFNLSEDGQLRVVAYHQWESFSPIGFTESRNLHECSRLLDVAEVALRAGVKDLGLRARVIRKERAAGVIPGGSTAYMPVGSGARKIKQEILEELVCRVRDAVTAADCTGIPYCAFNGGRDVWVDVGNKAIALRVLKSMLALDSTECLHIGDQFTESGNDTSVRNESPCIWVINPDETKAILRRICRGRGIKDYEQKIVLSDNEAQVQTPLLIADLLADEASNDDGGQTDDW</sequence>
<comment type="subunit">
    <text evidence="3">Homotetramer.</text>
</comment>
<organism evidence="13 14">
    <name type="scientific">Gregarina niphandrodes</name>
    <name type="common">Septate eugregarine</name>
    <dbReference type="NCBI Taxonomy" id="110365"/>
    <lineage>
        <taxon>Eukaryota</taxon>
        <taxon>Sar</taxon>
        <taxon>Alveolata</taxon>
        <taxon>Apicomplexa</taxon>
        <taxon>Conoidasida</taxon>
        <taxon>Gregarinasina</taxon>
        <taxon>Eugregarinorida</taxon>
        <taxon>Gregarinidae</taxon>
        <taxon>Gregarina</taxon>
    </lineage>
</organism>
<evidence type="ECO:0000256" key="11">
    <source>
        <dbReference type="ARBA" id="ARBA00023080"/>
    </source>
</evidence>
<dbReference type="GO" id="GO:0008253">
    <property type="term" value="F:5'-nucleotidase activity"/>
    <property type="evidence" value="ECO:0007669"/>
    <property type="project" value="InterPro"/>
</dbReference>
<evidence type="ECO:0000313" key="13">
    <source>
        <dbReference type="EMBL" id="EZG45213.1"/>
    </source>
</evidence>
<proteinExistence type="inferred from homology"/>
<accession>A0A023B0E5</accession>
<comment type="similarity">
    <text evidence="2">Belongs to the ISN1 family.</text>
</comment>
<dbReference type="GeneID" id="22914965"/>
<reference evidence="13" key="1">
    <citation type="submission" date="2013-12" db="EMBL/GenBank/DDBJ databases">
        <authorList>
            <person name="Omoto C.K."/>
            <person name="Sibley D."/>
            <person name="Venepally P."/>
            <person name="Hadjithomas M."/>
            <person name="Karamycheva S."/>
            <person name="Brunk B."/>
            <person name="Roos D."/>
            <person name="Caler E."/>
            <person name="Lorenzi H."/>
        </authorList>
    </citation>
    <scope>NUCLEOTIDE SEQUENCE</scope>
</reference>
<evidence type="ECO:0000256" key="10">
    <source>
        <dbReference type="ARBA" id="ARBA00022842"/>
    </source>
</evidence>
<dbReference type="GO" id="GO:0006190">
    <property type="term" value="P:inosine salvage"/>
    <property type="evidence" value="ECO:0007669"/>
    <property type="project" value="InterPro"/>
</dbReference>
<dbReference type="GO" id="GO:0071592">
    <property type="term" value="P:nicotinic acid riboside biosynthetic process"/>
    <property type="evidence" value="ECO:0007669"/>
    <property type="project" value="TreeGrafter"/>
</dbReference>
<keyword evidence="14" id="KW-1185">Reference proteome</keyword>
<keyword evidence="10" id="KW-0460">Magnesium</keyword>
<evidence type="ECO:0000256" key="3">
    <source>
        <dbReference type="ARBA" id="ARBA00011881"/>
    </source>
</evidence>